<evidence type="ECO:0000313" key="2">
    <source>
        <dbReference type="EMBL" id="CAG7821304.1"/>
    </source>
</evidence>
<gene>
    <name evidence="2" type="ORF">AFUS01_LOCUS31651</name>
</gene>
<sequence>MGAFSLSFLVILSLAWTIQEIQGTRLTFYWVVYEKDYPQGSDEQLATCSGKTLARTSKKFAEDIKVEGSGILRNEDILNLGSCISTANPCEKKNGKYNCFDKVSAPLGSQNNKLVPFVSVASNGLPFGTTGVIAEFVGKKLPNGKETHDGCVRVDDTCSTCTHNDWVDFYVLKKRNYEFILSNWGVKDNVKFTEKKCTPKKYNVK</sequence>
<proteinExistence type="predicted"/>
<dbReference type="OrthoDB" id="5985073at2759"/>
<dbReference type="EMBL" id="CAJVCH010506659">
    <property type="protein sequence ID" value="CAG7821304.1"/>
    <property type="molecule type" value="Genomic_DNA"/>
</dbReference>
<evidence type="ECO:0000256" key="1">
    <source>
        <dbReference type="SAM" id="SignalP"/>
    </source>
</evidence>
<dbReference type="AlphaFoldDB" id="A0A8J2KXS6"/>
<protein>
    <submittedName>
        <fullName evidence="2">Uncharacterized protein</fullName>
    </submittedName>
</protein>
<evidence type="ECO:0000313" key="3">
    <source>
        <dbReference type="Proteomes" id="UP000708208"/>
    </source>
</evidence>
<accession>A0A8J2KXS6</accession>
<keyword evidence="1" id="KW-0732">Signal</keyword>
<keyword evidence="3" id="KW-1185">Reference proteome</keyword>
<comment type="caution">
    <text evidence="2">The sequence shown here is derived from an EMBL/GenBank/DDBJ whole genome shotgun (WGS) entry which is preliminary data.</text>
</comment>
<feature type="chain" id="PRO_5035179545" evidence="1">
    <location>
        <begin position="24"/>
        <end position="205"/>
    </location>
</feature>
<reference evidence="2" key="1">
    <citation type="submission" date="2021-06" db="EMBL/GenBank/DDBJ databases">
        <authorList>
            <person name="Hodson N. C."/>
            <person name="Mongue J. A."/>
            <person name="Jaron S. K."/>
        </authorList>
    </citation>
    <scope>NUCLEOTIDE SEQUENCE</scope>
</reference>
<dbReference type="Proteomes" id="UP000708208">
    <property type="component" value="Unassembled WGS sequence"/>
</dbReference>
<name>A0A8J2KXS6_9HEXA</name>
<organism evidence="2 3">
    <name type="scientific">Allacma fusca</name>
    <dbReference type="NCBI Taxonomy" id="39272"/>
    <lineage>
        <taxon>Eukaryota</taxon>
        <taxon>Metazoa</taxon>
        <taxon>Ecdysozoa</taxon>
        <taxon>Arthropoda</taxon>
        <taxon>Hexapoda</taxon>
        <taxon>Collembola</taxon>
        <taxon>Symphypleona</taxon>
        <taxon>Sminthuridae</taxon>
        <taxon>Allacma</taxon>
    </lineage>
</organism>
<feature type="signal peptide" evidence="1">
    <location>
        <begin position="1"/>
        <end position="23"/>
    </location>
</feature>